<comment type="caution">
    <text evidence="5">The sequence shown here is derived from an EMBL/GenBank/DDBJ whole genome shotgun (WGS) entry which is preliminary data.</text>
</comment>
<keyword evidence="2" id="KW-0408">Iron</keyword>
<name>A0ABS6G3X0_9FIRM</name>
<dbReference type="InterPro" id="IPR006638">
    <property type="entry name" value="Elp3/MiaA/NifB-like_rSAM"/>
</dbReference>
<dbReference type="RefSeq" id="WP_216415588.1">
    <property type="nucleotide sequence ID" value="NZ_JAHLQK010000002.1"/>
</dbReference>
<dbReference type="InterPro" id="IPR007197">
    <property type="entry name" value="rSAM"/>
</dbReference>
<evidence type="ECO:0000256" key="3">
    <source>
        <dbReference type="ARBA" id="ARBA00023014"/>
    </source>
</evidence>
<keyword evidence="6" id="KW-1185">Reference proteome</keyword>
<dbReference type="CDD" id="cd01335">
    <property type="entry name" value="Radical_SAM"/>
    <property type="match status" value="1"/>
</dbReference>
<protein>
    <submittedName>
        <fullName evidence="5">Radical SAM protein</fullName>
    </submittedName>
</protein>
<gene>
    <name evidence="5" type="ORF">KQI88_06745</name>
</gene>
<dbReference type="SFLD" id="SFLDG01084">
    <property type="entry name" value="Uncharacterised_Radical_SAM_Su"/>
    <property type="match status" value="1"/>
</dbReference>
<reference evidence="5 6" key="1">
    <citation type="submission" date="2021-06" db="EMBL/GenBank/DDBJ databases">
        <authorList>
            <person name="Sun Q."/>
            <person name="Li D."/>
        </authorList>
    </citation>
    <scope>NUCLEOTIDE SEQUENCE [LARGE SCALE GENOMIC DNA]</scope>
    <source>
        <strain evidence="5 6">MSJ-5</strain>
    </source>
</reference>
<dbReference type="InterPro" id="IPR040086">
    <property type="entry name" value="MJ0683-like"/>
</dbReference>
<feature type="domain" description="Elp3/MiaA/NifB-like radical SAM core" evidence="4">
    <location>
        <begin position="22"/>
        <end position="243"/>
    </location>
</feature>
<dbReference type="Pfam" id="PF04055">
    <property type="entry name" value="Radical_SAM"/>
    <property type="match status" value="1"/>
</dbReference>
<evidence type="ECO:0000256" key="1">
    <source>
        <dbReference type="ARBA" id="ARBA00022723"/>
    </source>
</evidence>
<evidence type="ECO:0000256" key="2">
    <source>
        <dbReference type="ARBA" id="ARBA00023004"/>
    </source>
</evidence>
<evidence type="ECO:0000313" key="5">
    <source>
        <dbReference type="EMBL" id="MBU5676110.1"/>
    </source>
</evidence>
<sequence length="295" mass="34179">MEFIKAKTIISSYATNNSWFGNNYNMNIYKGCCHGCIYCDSRSECYRVENFDEVRAKENALALIARELKSKRKTGVIGTGSMSDPYNPFEKEFKLTRGALELIDRYRFGVSIATKSDLISRDIDILKAIAVHSPVIIKMTITTTDDQLCKKIEPNVAESSQRFATIKKLTDNGIFTGILLMPVLPFIEDNEENISSIVKLAHENGAKFIYPAFGVTLRQNQREWYYNKLEERFPFIKEKYIRQFGNAYECPSPKAKELWKLFRGECDRHGIFYRMNDIIKNYKQGYKDVQLSFFD</sequence>
<dbReference type="SMART" id="SM00729">
    <property type="entry name" value="Elp3"/>
    <property type="match status" value="1"/>
</dbReference>
<accession>A0ABS6G3X0</accession>
<dbReference type="EMBL" id="JAHLQK010000002">
    <property type="protein sequence ID" value="MBU5676110.1"/>
    <property type="molecule type" value="Genomic_DNA"/>
</dbReference>
<dbReference type="PANTHER" id="PTHR43432">
    <property type="entry name" value="SLR0285 PROTEIN"/>
    <property type="match status" value="1"/>
</dbReference>
<evidence type="ECO:0000259" key="4">
    <source>
        <dbReference type="SMART" id="SM00729"/>
    </source>
</evidence>
<organism evidence="5 6">
    <name type="scientific">Alkaliphilus flagellatus</name>
    <dbReference type="NCBI Taxonomy" id="2841507"/>
    <lineage>
        <taxon>Bacteria</taxon>
        <taxon>Bacillati</taxon>
        <taxon>Bacillota</taxon>
        <taxon>Clostridia</taxon>
        <taxon>Peptostreptococcales</taxon>
        <taxon>Natronincolaceae</taxon>
        <taxon>Alkaliphilus</taxon>
    </lineage>
</organism>
<keyword evidence="1" id="KW-0479">Metal-binding</keyword>
<proteinExistence type="predicted"/>
<keyword evidence="3" id="KW-0411">Iron-sulfur</keyword>
<dbReference type="PANTHER" id="PTHR43432:SF5">
    <property type="entry name" value="ELP3_MIAA_NIFB-LIKE RADICAL SAM CORE DOMAIN-CONTAINING PROTEIN"/>
    <property type="match status" value="1"/>
</dbReference>
<dbReference type="SFLD" id="SFLDS00029">
    <property type="entry name" value="Radical_SAM"/>
    <property type="match status" value="1"/>
</dbReference>
<evidence type="ECO:0000313" key="6">
    <source>
        <dbReference type="Proteomes" id="UP000779508"/>
    </source>
</evidence>
<dbReference type="Proteomes" id="UP000779508">
    <property type="component" value="Unassembled WGS sequence"/>
</dbReference>